<evidence type="ECO:0000313" key="5">
    <source>
        <dbReference type="Proteomes" id="UP000178873"/>
    </source>
</evidence>
<dbReference type="PANTHER" id="PTHR21139:SF42">
    <property type="entry name" value="TRIOSEPHOSPHATE ISOMERASE"/>
    <property type="match status" value="1"/>
</dbReference>
<keyword evidence="3" id="KW-0963">Cytoplasm</keyword>
<dbReference type="SUPFAM" id="SSF51351">
    <property type="entry name" value="Triosephosphate isomerase (TIM)"/>
    <property type="match status" value="1"/>
</dbReference>
<accession>A0A1G2M2S9</accession>
<keyword evidence="3" id="KW-0312">Gluconeogenesis</keyword>
<evidence type="ECO:0000256" key="3">
    <source>
        <dbReference type="RuleBase" id="RU363013"/>
    </source>
</evidence>
<dbReference type="EC" id="5.3.1.1" evidence="3"/>
<comment type="subcellular location">
    <subcellularLocation>
        <location evidence="3">Cytoplasm</location>
    </subcellularLocation>
</comment>
<dbReference type="Proteomes" id="UP000178873">
    <property type="component" value="Unassembled WGS sequence"/>
</dbReference>
<dbReference type="EMBL" id="MHRF01000007">
    <property type="protein sequence ID" value="OHA18123.1"/>
    <property type="molecule type" value="Genomic_DNA"/>
</dbReference>
<sequence>MQRRKKIVVGNWKMNPNALVDAKSIFSKIKRVALRAKKTQTVICPPFVHVAPLVSLAGKSSIAVGVQDVFWEDQGSFTGSISASQAKGVGAQYAIVGHSERRKQGEDNEQVARKLFSATKQGLVGILCVGESARDREGNFFAQLKDQILASLSNIAGGVLARSVIIAYEPVWEVGRSDFQAMKPSDIHETSIFIRRVITDVFGPEVAQQVPVLYGGSVSVENAVATVFEGEVDGLLIGRQSLIPENFCQIIKQINAGK</sequence>
<dbReference type="PANTHER" id="PTHR21139">
    <property type="entry name" value="TRIOSEPHOSPHATE ISOMERASE"/>
    <property type="match status" value="1"/>
</dbReference>
<dbReference type="InterPro" id="IPR035990">
    <property type="entry name" value="TIM_sf"/>
</dbReference>
<dbReference type="STRING" id="1802301.A2664_01480"/>
<protein>
    <recommendedName>
        <fullName evidence="3">Triosephosphate isomerase</fullName>
        <ecNumber evidence="3">5.3.1.1</ecNumber>
    </recommendedName>
</protein>
<dbReference type="GO" id="GO:0019563">
    <property type="term" value="P:glycerol catabolic process"/>
    <property type="evidence" value="ECO:0007669"/>
    <property type="project" value="TreeGrafter"/>
</dbReference>
<comment type="pathway">
    <text evidence="3">Carbohydrate biosynthesis; gluconeogenesis.</text>
</comment>
<organism evidence="4 5">
    <name type="scientific">Candidatus Taylorbacteria bacterium RIFCSPHIGHO2_01_FULL_46_22b</name>
    <dbReference type="NCBI Taxonomy" id="1802301"/>
    <lineage>
        <taxon>Bacteria</taxon>
        <taxon>Candidatus Tayloriibacteriota</taxon>
    </lineage>
</organism>
<comment type="similarity">
    <text evidence="1 3">Belongs to the triosephosphate isomerase family.</text>
</comment>
<proteinExistence type="inferred from homology"/>
<name>A0A1G2M2S9_9BACT</name>
<dbReference type="InterPro" id="IPR000652">
    <property type="entry name" value="Triosephosphate_isomerase"/>
</dbReference>
<evidence type="ECO:0000256" key="1">
    <source>
        <dbReference type="ARBA" id="ARBA00007422"/>
    </source>
</evidence>
<keyword evidence="3" id="KW-0324">Glycolysis</keyword>
<dbReference type="GO" id="GO:0005829">
    <property type="term" value="C:cytosol"/>
    <property type="evidence" value="ECO:0007669"/>
    <property type="project" value="TreeGrafter"/>
</dbReference>
<evidence type="ECO:0000313" key="4">
    <source>
        <dbReference type="EMBL" id="OHA18123.1"/>
    </source>
</evidence>
<dbReference type="NCBIfam" id="TIGR00419">
    <property type="entry name" value="tim"/>
    <property type="match status" value="1"/>
</dbReference>
<keyword evidence="2 3" id="KW-0413">Isomerase</keyword>
<evidence type="ECO:0000256" key="2">
    <source>
        <dbReference type="ARBA" id="ARBA00023235"/>
    </source>
</evidence>
<comment type="pathway">
    <text evidence="3">Carbohydrate degradation; glycolysis; D-glyceraldehyde 3-phosphate from glycerone phosphate: step 1/1.</text>
</comment>
<dbReference type="Gene3D" id="3.20.20.70">
    <property type="entry name" value="Aldolase class I"/>
    <property type="match status" value="1"/>
</dbReference>
<dbReference type="UniPathway" id="UPA00138"/>
<dbReference type="GO" id="GO:0004807">
    <property type="term" value="F:triose-phosphate isomerase activity"/>
    <property type="evidence" value="ECO:0007669"/>
    <property type="project" value="UniProtKB-UniRule"/>
</dbReference>
<gene>
    <name evidence="4" type="ORF">A2664_01480</name>
</gene>
<comment type="caution">
    <text evidence="4">The sequence shown here is derived from an EMBL/GenBank/DDBJ whole genome shotgun (WGS) entry which is preliminary data.</text>
</comment>
<reference evidence="4 5" key="1">
    <citation type="journal article" date="2016" name="Nat. Commun.">
        <title>Thousands of microbial genomes shed light on interconnected biogeochemical processes in an aquifer system.</title>
        <authorList>
            <person name="Anantharaman K."/>
            <person name="Brown C.T."/>
            <person name="Hug L.A."/>
            <person name="Sharon I."/>
            <person name="Castelle C.J."/>
            <person name="Probst A.J."/>
            <person name="Thomas B.C."/>
            <person name="Singh A."/>
            <person name="Wilkins M.J."/>
            <person name="Karaoz U."/>
            <person name="Brodie E.L."/>
            <person name="Williams K.H."/>
            <person name="Hubbard S.S."/>
            <person name="Banfield J.F."/>
        </authorList>
    </citation>
    <scope>NUCLEOTIDE SEQUENCE [LARGE SCALE GENOMIC DNA]</scope>
</reference>
<dbReference type="GO" id="GO:0006094">
    <property type="term" value="P:gluconeogenesis"/>
    <property type="evidence" value="ECO:0007669"/>
    <property type="project" value="UniProtKB-UniPathway"/>
</dbReference>
<dbReference type="Pfam" id="PF00121">
    <property type="entry name" value="TIM"/>
    <property type="match status" value="1"/>
</dbReference>
<dbReference type="AlphaFoldDB" id="A0A1G2M2S9"/>
<dbReference type="GO" id="GO:0046166">
    <property type="term" value="P:glyceraldehyde-3-phosphate biosynthetic process"/>
    <property type="evidence" value="ECO:0007669"/>
    <property type="project" value="TreeGrafter"/>
</dbReference>
<comment type="catalytic activity">
    <reaction evidence="3">
        <text>D-glyceraldehyde 3-phosphate = dihydroxyacetone phosphate</text>
        <dbReference type="Rhea" id="RHEA:18585"/>
        <dbReference type="ChEBI" id="CHEBI:57642"/>
        <dbReference type="ChEBI" id="CHEBI:59776"/>
        <dbReference type="EC" id="5.3.1.1"/>
    </reaction>
</comment>
<dbReference type="PROSITE" id="PS51440">
    <property type="entry name" value="TIM_2"/>
    <property type="match status" value="1"/>
</dbReference>
<dbReference type="GO" id="GO:0006096">
    <property type="term" value="P:glycolytic process"/>
    <property type="evidence" value="ECO:0007669"/>
    <property type="project" value="UniProtKB-UniRule"/>
</dbReference>
<dbReference type="UniPathway" id="UPA00109">
    <property type="reaction ID" value="UER00189"/>
</dbReference>
<dbReference type="InterPro" id="IPR013785">
    <property type="entry name" value="Aldolase_TIM"/>
</dbReference>
<comment type="subunit">
    <text evidence="3">Homodimer.</text>
</comment>
<dbReference type="CDD" id="cd00311">
    <property type="entry name" value="TIM"/>
    <property type="match status" value="1"/>
</dbReference>